<dbReference type="HOGENOM" id="CLU_1573472_0_0_1"/>
<dbReference type="Gene3D" id="3.30.200.20">
    <property type="entry name" value="Phosphorylase Kinase, domain 1"/>
    <property type="match status" value="1"/>
</dbReference>
<dbReference type="STRING" id="29760.F6HPZ2"/>
<dbReference type="PaxDb" id="29760-VIT_07s0104g01700.t01"/>
<sequence>MTITIFTTYKVKLQSTGFFPALIGGDSLSRYHTDFHEIEVSNQTPSISILKNFSRVFKVLKRIDGCMYAVKHSTRPLHQDTERRKALMEVQALAALGLLLHFVITAYPSRDLLTCSQKGKSWNLCIRLPRPCNLHMRKEYFTTTTKITQPIAHITIWCHKTSSVCVCCIY</sequence>
<gene>
    <name evidence="5" type="ordered locus">VIT_07s0104g01700</name>
</gene>
<dbReference type="AlphaFoldDB" id="F6HPZ2"/>
<dbReference type="GO" id="GO:0016301">
    <property type="term" value="F:kinase activity"/>
    <property type="evidence" value="ECO:0007669"/>
    <property type="project" value="UniProtKB-KW"/>
</dbReference>
<dbReference type="InterPro" id="IPR050339">
    <property type="entry name" value="CC_SR_Kinase"/>
</dbReference>
<accession>F6HPZ2</accession>
<dbReference type="PANTHER" id="PTHR11042:SF185">
    <property type="entry name" value="WEE1-LIKE PROTEIN KINASE"/>
    <property type="match status" value="1"/>
</dbReference>
<protein>
    <submittedName>
        <fullName evidence="5">Uncharacterized protein</fullName>
    </submittedName>
</protein>
<evidence type="ECO:0000256" key="4">
    <source>
        <dbReference type="ARBA" id="ARBA00022840"/>
    </source>
</evidence>
<keyword evidence="6" id="KW-1185">Reference proteome</keyword>
<dbReference type="InParanoid" id="F6HPZ2"/>
<dbReference type="eggNOG" id="KOG0601">
    <property type="taxonomic scope" value="Eukaryota"/>
</dbReference>
<keyword evidence="1" id="KW-0808">Transferase</keyword>
<keyword evidence="3" id="KW-0418">Kinase</keyword>
<dbReference type="EMBL" id="FN596005">
    <property type="protein sequence ID" value="CCB56748.1"/>
    <property type="molecule type" value="Genomic_DNA"/>
</dbReference>
<evidence type="ECO:0000256" key="3">
    <source>
        <dbReference type="ARBA" id="ARBA00022777"/>
    </source>
</evidence>
<dbReference type="GO" id="GO:0005524">
    <property type="term" value="F:ATP binding"/>
    <property type="evidence" value="ECO:0007669"/>
    <property type="project" value="UniProtKB-KW"/>
</dbReference>
<keyword evidence="4" id="KW-0067">ATP-binding</keyword>
<dbReference type="FunFam" id="3.30.200.20:FF:001900">
    <property type="entry name" value="Uncharacterized protein"/>
    <property type="match status" value="1"/>
</dbReference>
<evidence type="ECO:0000256" key="2">
    <source>
        <dbReference type="ARBA" id="ARBA00022741"/>
    </source>
</evidence>
<proteinExistence type="predicted"/>
<name>F6HPZ2_VITVI</name>
<organism evidence="5 6">
    <name type="scientific">Vitis vinifera</name>
    <name type="common">Grape</name>
    <dbReference type="NCBI Taxonomy" id="29760"/>
    <lineage>
        <taxon>Eukaryota</taxon>
        <taxon>Viridiplantae</taxon>
        <taxon>Streptophyta</taxon>
        <taxon>Embryophyta</taxon>
        <taxon>Tracheophyta</taxon>
        <taxon>Spermatophyta</taxon>
        <taxon>Magnoliopsida</taxon>
        <taxon>eudicotyledons</taxon>
        <taxon>Gunneridae</taxon>
        <taxon>Pentapetalae</taxon>
        <taxon>rosids</taxon>
        <taxon>Vitales</taxon>
        <taxon>Vitaceae</taxon>
        <taxon>Viteae</taxon>
        <taxon>Vitis</taxon>
    </lineage>
</organism>
<evidence type="ECO:0000313" key="5">
    <source>
        <dbReference type="EMBL" id="CCB56748.1"/>
    </source>
</evidence>
<evidence type="ECO:0000313" key="6">
    <source>
        <dbReference type="Proteomes" id="UP000009183"/>
    </source>
</evidence>
<dbReference type="PANTHER" id="PTHR11042">
    <property type="entry name" value="EUKARYOTIC TRANSLATION INITIATION FACTOR 2-ALPHA KINASE EIF2-ALPHA KINASE -RELATED"/>
    <property type="match status" value="1"/>
</dbReference>
<evidence type="ECO:0000256" key="1">
    <source>
        <dbReference type="ARBA" id="ARBA00022679"/>
    </source>
</evidence>
<keyword evidence="2" id="KW-0547">Nucleotide-binding</keyword>
<reference evidence="6" key="1">
    <citation type="journal article" date="2007" name="Nature">
        <title>The grapevine genome sequence suggests ancestral hexaploidization in major angiosperm phyla.</title>
        <authorList>
            <consortium name="The French-Italian Public Consortium for Grapevine Genome Characterization."/>
            <person name="Jaillon O."/>
            <person name="Aury J.-M."/>
            <person name="Noel B."/>
            <person name="Policriti A."/>
            <person name="Clepet C."/>
            <person name="Casagrande A."/>
            <person name="Choisne N."/>
            <person name="Aubourg S."/>
            <person name="Vitulo N."/>
            <person name="Jubin C."/>
            <person name="Vezzi A."/>
            <person name="Legeai F."/>
            <person name="Hugueney P."/>
            <person name="Dasilva C."/>
            <person name="Horner D."/>
            <person name="Mica E."/>
            <person name="Jublot D."/>
            <person name="Poulain J."/>
            <person name="Bruyere C."/>
            <person name="Billault A."/>
            <person name="Segurens B."/>
            <person name="Gouyvenoux M."/>
            <person name="Ugarte E."/>
            <person name="Cattonaro F."/>
            <person name="Anthouard V."/>
            <person name="Vico V."/>
            <person name="Del Fabbro C."/>
            <person name="Alaux M."/>
            <person name="Di Gaspero G."/>
            <person name="Dumas V."/>
            <person name="Felice N."/>
            <person name="Paillard S."/>
            <person name="Juman I."/>
            <person name="Moroldo M."/>
            <person name="Scalabrin S."/>
            <person name="Canaguier A."/>
            <person name="Le Clainche I."/>
            <person name="Malacrida G."/>
            <person name="Durand E."/>
            <person name="Pesole G."/>
            <person name="Laucou V."/>
            <person name="Chatelet P."/>
            <person name="Merdinoglu D."/>
            <person name="Delledonne M."/>
            <person name="Pezzotti M."/>
            <person name="Lecharny A."/>
            <person name="Scarpelli C."/>
            <person name="Artiguenave F."/>
            <person name="Pe M.E."/>
            <person name="Valle G."/>
            <person name="Morgante M."/>
            <person name="Caboche M."/>
            <person name="Adam-Blondon A.-F."/>
            <person name="Weissenbach J."/>
            <person name="Quetier F."/>
            <person name="Wincker P."/>
        </authorList>
    </citation>
    <scope>NUCLEOTIDE SEQUENCE [LARGE SCALE GENOMIC DNA]</scope>
    <source>
        <strain evidence="6">cv. Pinot noir / PN40024</strain>
    </source>
</reference>
<dbReference type="Proteomes" id="UP000009183">
    <property type="component" value="Chromosome 7"/>
</dbReference>